<evidence type="ECO:0000313" key="2">
    <source>
        <dbReference type="Proteomes" id="UP000800036"/>
    </source>
</evidence>
<dbReference type="OrthoDB" id="5304354at2759"/>
<dbReference type="Proteomes" id="UP000800036">
    <property type="component" value="Unassembled WGS sequence"/>
</dbReference>
<protein>
    <submittedName>
        <fullName evidence="1">Uncharacterized protein</fullName>
    </submittedName>
</protein>
<keyword evidence="2" id="KW-1185">Reference proteome</keyword>
<name>A0A6A5W4P3_9PLEO</name>
<evidence type="ECO:0000313" key="1">
    <source>
        <dbReference type="EMBL" id="KAF1980467.1"/>
    </source>
</evidence>
<reference evidence="1" key="1">
    <citation type="journal article" date="2020" name="Stud. Mycol.">
        <title>101 Dothideomycetes genomes: a test case for predicting lifestyles and emergence of pathogens.</title>
        <authorList>
            <person name="Haridas S."/>
            <person name="Albert R."/>
            <person name="Binder M."/>
            <person name="Bloem J."/>
            <person name="Labutti K."/>
            <person name="Salamov A."/>
            <person name="Andreopoulos B."/>
            <person name="Baker S."/>
            <person name="Barry K."/>
            <person name="Bills G."/>
            <person name="Bluhm B."/>
            <person name="Cannon C."/>
            <person name="Castanera R."/>
            <person name="Culley D."/>
            <person name="Daum C."/>
            <person name="Ezra D."/>
            <person name="Gonzalez J."/>
            <person name="Henrissat B."/>
            <person name="Kuo A."/>
            <person name="Liang C."/>
            <person name="Lipzen A."/>
            <person name="Lutzoni F."/>
            <person name="Magnuson J."/>
            <person name="Mondo S."/>
            <person name="Nolan M."/>
            <person name="Ohm R."/>
            <person name="Pangilinan J."/>
            <person name="Park H.-J."/>
            <person name="Ramirez L."/>
            <person name="Alfaro M."/>
            <person name="Sun H."/>
            <person name="Tritt A."/>
            <person name="Yoshinaga Y."/>
            <person name="Zwiers L.-H."/>
            <person name="Turgeon B."/>
            <person name="Goodwin S."/>
            <person name="Spatafora J."/>
            <person name="Crous P."/>
            <person name="Grigoriev I."/>
        </authorList>
    </citation>
    <scope>NUCLEOTIDE SEQUENCE</scope>
    <source>
        <strain evidence="1">CBS 107.79</strain>
    </source>
</reference>
<dbReference type="AlphaFoldDB" id="A0A6A5W4P3"/>
<proteinExistence type="predicted"/>
<dbReference type="EMBL" id="ML976656">
    <property type="protein sequence ID" value="KAF1980467.1"/>
    <property type="molecule type" value="Genomic_DNA"/>
</dbReference>
<gene>
    <name evidence="1" type="ORF">BU23DRAFT_9294</name>
</gene>
<sequence>MLRGVLRGDIPQFRTDVSGRWEPAQAPTSNLKTFLLSYSWISADVLNLTVSNFKALGIFEYEAGGDIASLDADYDPRGFMHSLVRYCSQSLERLVLQSEGNGIHIFPWREHPPIPDLRGLRKLKTFRCHYSDLVDNPQDEQSDANFDPCTLFPSTLEQLHLEAHDENKLHILESILSTWTSVFPNLAFNVEKER</sequence>
<accession>A0A6A5W4P3</accession>
<organism evidence="1 2">
    <name type="scientific">Bimuria novae-zelandiae CBS 107.79</name>
    <dbReference type="NCBI Taxonomy" id="1447943"/>
    <lineage>
        <taxon>Eukaryota</taxon>
        <taxon>Fungi</taxon>
        <taxon>Dikarya</taxon>
        <taxon>Ascomycota</taxon>
        <taxon>Pezizomycotina</taxon>
        <taxon>Dothideomycetes</taxon>
        <taxon>Pleosporomycetidae</taxon>
        <taxon>Pleosporales</taxon>
        <taxon>Massarineae</taxon>
        <taxon>Didymosphaeriaceae</taxon>
        <taxon>Bimuria</taxon>
    </lineage>
</organism>